<dbReference type="Gene3D" id="1.10.10.10">
    <property type="entry name" value="Winged helix-like DNA-binding domain superfamily/Winged helix DNA-binding domain"/>
    <property type="match status" value="1"/>
</dbReference>
<dbReference type="CDD" id="cd07377">
    <property type="entry name" value="WHTH_GntR"/>
    <property type="match status" value="1"/>
</dbReference>
<evidence type="ECO:0000256" key="3">
    <source>
        <dbReference type="ARBA" id="ARBA00023125"/>
    </source>
</evidence>
<dbReference type="Proteomes" id="UP000282674">
    <property type="component" value="Unassembled WGS sequence"/>
</dbReference>
<dbReference type="InterPro" id="IPR036388">
    <property type="entry name" value="WH-like_DNA-bd_sf"/>
</dbReference>
<evidence type="ECO:0000256" key="4">
    <source>
        <dbReference type="ARBA" id="ARBA00023163"/>
    </source>
</evidence>
<name>A0A3M2KYT8_9ACTN</name>
<evidence type="ECO:0000313" key="8">
    <source>
        <dbReference type="Proteomes" id="UP000282674"/>
    </source>
</evidence>
<evidence type="ECO:0000256" key="1">
    <source>
        <dbReference type="ARBA" id="ARBA00022898"/>
    </source>
</evidence>
<evidence type="ECO:0000313" key="7">
    <source>
        <dbReference type="EMBL" id="RMI30284.1"/>
    </source>
</evidence>
<keyword evidence="8" id="KW-1185">Reference proteome</keyword>
<dbReference type="InterPro" id="IPR000524">
    <property type="entry name" value="Tscrpt_reg_HTH_GntR"/>
</dbReference>
<dbReference type="RefSeq" id="WP_147481925.1">
    <property type="nucleotide sequence ID" value="NZ_RFFG01000232.1"/>
</dbReference>
<organism evidence="7 8">
    <name type="scientific">Actinomadura harenae</name>
    <dbReference type="NCBI Taxonomy" id="2483351"/>
    <lineage>
        <taxon>Bacteria</taxon>
        <taxon>Bacillati</taxon>
        <taxon>Actinomycetota</taxon>
        <taxon>Actinomycetes</taxon>
        <taxon>Streptosporangiales</taxon>
        <taxon>Thermomonosporaceae</taxon>
        <taxon>Actinomadura</taxon>
    </lineage>
</organism>
<dbReference type="InterPro" id="IPR051446">
    <property type="entry name" value="HTH_trans_reg/aminotransferase"/>
</dbReference>
<dbReference type="GO" id="GO:0003677">
    <property type="term" value="F:DNA binding"/>
    <property type="evidence" value="ECO:0007669"/>
    <property type="project" value="UniProtKB-KW"/>
</dbReference>
<gene>
    <name evidence="7" type="ORF">EBO15_42990</name>
</gene>
<reference evidence="7 8" key="1">
    <citation type="submission" date="2018-10" db="EMBL/GenBank/DDBJ databases">
        <title>Isolation from soil.</title>
        <authorList>
            <person name="Hu J."/>
        </authorList>
    </citation>
    <scope>NUCLEOTIDE SEQUENCE [LARGE SCALE GENOMIC DNA]</scope>
    <source>
        <strain evidence="7 8">NEAU-Ht49</strain>
    </source>
</reference>
<sequence>MTETLGRSAPSPAAFPAGPELLLEVPRRGGRRRAVEDSLRAAIREGRLAAGVRLPSSRDLATQLGLSRGTVAGAYEQLVAEGWLTARSGSGTRVAAGA</sequence>
<dbReference type="AlphaFoldDB" id="A0A3M2KYT8"/>
<feature type="domain" description="HTH gntR-type" evidence="6">
    <location>
        <begin position="29"/>
        <end position="97"/>
    </location>
</feature>
<dbReference type="GO" id="GO:0003700">
    <property type="term" value="F:DNA-binding transcription factor activity"/>
    <property type="evidence" value="ECO:0007669"/>
    <property type="project" value="InterPro"/>
</dbReference>
<feature type="non-terminal residue" evidence="7">
    <location>
        <position position="98"/>
    </location>
</feature>
<dbReference type="SMART" id="SM00345">
    <property type="entry name" value="HTH_GNTR"/>
    <property type="match status" value="1"/>
</dbReference>
<keyword evidence="3" id="KW-0238">DNA-binding</keyword>
<dbReference type="Pfam" id="PF00392">
    <property type="entry name" value="GntR"/>
    <property type="match status" value="1"/>
</dbReference>
<accession>A0A3M2KYT8</accession>
<protein>
    <submittedName>
        <fullName evidence="7">GntR family transcriptional regulator</fullName>
    </submittedName>
</protein>
<dbReference type="EMBL" id="RFFG01000232">
    <property type="protein sequence ID" value="RMI30284.1"/>
    <property type="molecule type" value="Genomic_DNA"/>
</dbReference>
<dbReference type="PROSITE" id="PS50949">
    <property type="entry name" value="HTH_GNTR"/>
    <property type="match status" value="1"/>
</dbReference>
<keyword evidence="1" id="KW-0663">Pyridoxal phosphate</keyword>
<feature type="compositionally biased region" description="Low complexity" evidence="5">
    <location>
        <begin position="8"/>
        <end position="19"/>
    </location>
</feature>
<dbReference type="PANTHER" id="PTHR46577">
    <property type="entry name" value="HTH-TYPE TRANSCRIPTIONAL REGULATORY PROTEIN GABR"/>
    <property type="match status" value="1"/>
</dbReference>
<evidence type="ECO:0000256" key="2">
    <source>
        <dbReference type="ARBA" id="ARBA00023015"/>
    </source>
</evidence>
<comment type="caution">
    <text evidence="7">The sequence shown here is derived from an EMBL/GenBank/DDBJ whole genome shotgun (WGS) entry which is preliminary data.</text>
</comment>
<feature type="region of interest" description="Disordered" evidence="5">
    <location>
        <begin position="1"/>
        <end position="21"/>
    </location>
</feature>
<dbReference type="PRINTS" id="PR00035">
    <property type="entry name" value="HTHGNTR"/>
</dbReference>
<dbReference type="PANTHER" id="PTHR46577:SF1">
    <property type="entry name" value="HTH-TYPE TRANSCRIPTIONAL REGULATORY PROTEIN GABR"/>
    <property type="match status" value="1"/>
</dbReference>
<keyword evidence="4" id="KW-0804">Transcription</keyword>
<keyword evidence="2" id="KW-0805">Transcription regulation</keyword>
<dbReference type="OrthoDB" id="3192286at2"/>
<evidence type="ECO:0000259" key="6">
    <source>
        <dbReference type="PROSITE" id="PS50949"/>
    </source>
</evidence>
<dbReference type="InterPro" id="IPR036390">
    <property type="entry name" value="WH_DNA-bd_sf"/>
</dbReference>
<evidence type="ECO:0000256" key="5">
    <source>
        <dbReference type="SAM" id="MobiDB-lite"/>
    </source>
</evidence>
<dbReference type="SUPFAM" id="SSF46785">
    <property type="entry name" value="Winged helix' DNA-binding domain"/>
    <property type="match status" value="1"/>
</dbReference>
<proteinExistence type="predicted"/>